<organism evidence="2">
    <name type="scientific">Chromera velia CCMP2878</name>
    <dbReference type="NCBI Taxonomy" id="1169474"/>
    <lineage>
        <taxon>Eukaryota</taxon>
        <taxon>Sar</taxon>
        <taxon>Alveolata</taxon>
        <taxon>Colpodellida</taxon>
        <taxon>Chromeraceae</taxon>
        <taxon>Chromera</taxon>
    </lineage>
</organism>
<feature type="region of interest" description="Disordered" evidence="1">
    <location>
        <begin position="319"/>
        <end position="345"/>
    </location>
</feature>
<feature type="compositionally biased region" description="Polar residues" evidence="1">
    <location>
        <begin position="331"/>
        <end position="343"/>
    </location>
</feature>
<name>A0A0G4F6E0_9ALVE</name>
<reference evidence="2" key="1">
    <citation type="submission" date="2014-11" db="EMBL/GenBank/DDBJ databases">
        <authorList>
            <person name="Otto D Thomas"/>
            <person name="Naeem Raeece"/>
        </authorList>
    </citation>
    <scope>NUCLEOTIDE SEQUENCE</scope>
</reference>
<dbReference type="EMBL" id="CDMZ01000136">
    <property type="protein sequence ID" value="CEM07686.1"/>
    <property type="molecule type" value="Genomic_DNA"/>
</dbReference>
<accession>A0A0G4F6E0</accession>
<protein>
    <submittedName>
        <fullName evidence="2">Uncharacterized protein</fullName>
    </submittedName>
</protein>
<evidence type="ECO:0000256" key="1">
    <source>
        <dbReference type="SAM" id="MobiDB-lite"/>
    </source>
</evidence>
<evidence type="ECO:0000313" key="2">
    <source>
        <dbReference type="EMBL" id="CEM07686.1"/>
    </source>
</evidence>
<proteinExistence type="predicted"/>
<dbReference type="VEuPathDB" id="CryptoDB:Cvel_15293"/>
<sequence>MSHFSNEYCGIFAGLGAAKDDKKTGKRSSEVAPLYKTAQWDTGCRNWDTAFRESEFNRQYKPPVYEPIEHVKKWKNFSQVEFRQNSAEDPEKYLSEAKRHFRGAGGALSGSAGSRAEIQKLQTETQVVFSEEPANSMRHLQTHSSFVHRNPSQMDKPTDVTFGPDFWDKRPPYNITNNGIKICEEEKPKSFGRVSHDFSTLPLRVAVLSLCWEGLAQLLQCGVIWKEFTLLKFESCTTVGKAPTGEAPTKLVRGKPVELKVEDYAKSTHAFAFSEWGSDYVFRVLTAAASEVSPSSKSPPNKKEKKDVDKAEALRIGAALSNITVPPPPLTSTNESDPYTESGKSVCPIPFGSRWAGGSGLRPKCTARQGS</sequence>
<gene>
    <name evidence="2" type="ORF">Cvel_15293</name>
</gene>
<dbReference type="AlphaFoldDB" id="A0A0G4F6E0"/>